<feature type="signal peptide" evidence="6">
    <location>
        <begin position="1"/>
        <end position="19"/>
    </location>
</feature>
<evidence type="ECO:0000256" key="2">
    <source>
        <dbReference type="ARBA" id="ARBA00023180"/>
    </source>
</evidence>
<proteinExistence type="predicted"/>
<dbReference type="InterPro" id="IPR027417">
    <property type="entry name" value="P-loop_NTPase"/>
</dbReference>
<dbReference type="AlphaFoldDB" id="A0A914UH29"/>
<dbReference type="SUPFAM" id="SSF52540">
    <property type="entry name" value="P-loop containing nucleoside triphosphate hydrolases"/>
    <property type="match status" value="1"/>
</dbReference>
<dbReference type="InterPro" id="IPR000863">
    <property type="entry name" value="Sulfotransferase_dom"/>
</dbReference>
<reference evidence="9" key="1">
    <citation type="submission" date="2022-11" db="UniProtKB">
        <authorList>
            <consortium name="WormBaseParasite"/>
        </authorList>
    </citation>
    <scope>IDENTIFICATION</scope>
</reference>
<keyword evidence="2" id="KW-0325">Glycoprotein</keyword>
<keyword evidence="1" id="KW-0808">Transferase</keyword>
<protein>
    <submittedName>
        <fullName evidence="9">Sulfotransferase domain-containing protein</fullName>
    </submittedName>
</protein>
<feature type="active site" description="For sulfotransferase activity" evidence="3">
    <location>
        <position position="55"/>
    </location>
</feature>
<dbReference type="Proteomes" id="UP000887566">
    <property type="component" value="Unplaced"/>
</dbReference>
<name>A0A914UH29_9BILA</name>
<evidence type="ECO:0000256" key="5">
    <source>
        <dbReference type="PIRSR" id="PIRSR637359-3"/>
    </source>
</evidence>
<keyword evidence="6" id="KW-0732">Signal</keyword>
<keyword evidence="5" id="KW-1015">Disulfide bond</keyword>
<feature type="chain" id="PRO_5037954664" evidence="6">
    <location>
        <begin position="20"/>
        <end position="306"/>
    </location>
</feature>
<accession>A0A914UH29</accession>
<dbReference type="InterPro" id="IPR037359">
    <property type="entry name" value="NST/OST"/>
</dbReference>
<sequence>MVVFVLLAVLNCCISATNGAVLPPARSDDNNDIGDGDGGQLAHRFPSAIIIGVKKSGTRALLEFLRLNPAVKAPGPEVHFFDRHFDRGFDWYRRQMPLTTADQLTIEKSPSYFVTKTAPERVHRLDPTMKLIVVVRDPITRAISDYTQTASKRPGMPSFEHMAFINATNAVLPKMTPANAQGVNTSWGAIRIGIYHRFVSRWLEYFPLHQIHFVNGERLITHPAEEIAAVEKFVGLRPTVRAEDFVLNTEKGFPCIKRTDGTTHCLGKTKGRAHPKVSPHAISRLRTFYAPLNDRFYELIGRNFGW</sequence>
<feature type="disulfide bond" evidence="5">
    <location>
        <begin position="255"/>
        <end position="265"/>
    </location>
</feature>
<evidence type="ECO:0000256" key="3">
    <source>
        <dbReference type="PIRSR" id="PIRSR637359-1"/>
    </source>
</evidence>
<evidence type="ECO:0000313" key="9">
    <source>
        <dbReference type="WBParaSite" id="PSAMB.scaffold1000size37369.g10225.t1"/>
    </source>
</evidence>
<feature type="binding site" evidence="4">
    <location>
        <position position="144"/>
    </location>
    <ligand>
        <name>3'-phosphoadenylyl sulfate</name>
        <dbReference type="ChEBI" id="CHEBI:58339"/>
    </ligand>
</feature>
<dbReference type="WBParaSite" id="PSAMB.scaffold1000size37369.g10225.t1">
    <property type="protein sequence ID" value="PSAMB.scaffold1000size37369.g10225.t1"/>
    <property type="gene ID" value="PSAMB.scaffold1000size37369.g10225"/>
</dbReference>
<keyword evidence="8" id="KW-1185">Reference proteome</keyword>
<dbReference type="GO" id="GO:0008467">
    <property type="term" value="F:[heparan sulfate]-glucosamine 3-sulfotransferase activity"/>
    <property type="evidence" value="ECO:0007669"/>
    <property type="project" value="TreeGrafter"/>
</dbReference>
<evidence type="ECO:0000259" key="7">
    <source>
        <dbReference type="Pfam" id="PF00685"/>
    </source>
</evidence>
<dbReference type="PANTHER" id="PTHR10605">
    <property type="entry name" value="HEPARAN SULFATE SULFOTRANSFERASE"/>
    <property type="match status" value="1"/>
</dbReference>
<dbReference type="Gene3D" id="3.40.50.300">
    <property type="entry name" value="P-loop containing nucleotide triphosphate hydrolases"/>
    <property type="match status" value="1"/>
</dbReference>
<evidence type="ECO:0000313" key="8">
    <source>
        <dbReference type="Proteomes" id="UP000887566"/>
    </source>
</evidence>
<feature type="binding site" evidence="4">
    <location>
        <begin position="55"/>
        <end position="59"/>
    </location>
    <ligand>
        <name>3'-phosphoadenylyl sulfate</name>
        <dbReference type="ChEBI" id="CHEBI:58339"/>
    </ligand>
</feature>
<evidence type="ECO:0000256" key="4">
    <source>
        <dbReference type="PIRSR" id="PIRSR637359-2"/>
    </source>
</evidence>
<feature type="domain" description="Sulfotransferase" evidence="7">
    <location>
        <begin position="48"/>
        <end position="288"/>
    </location>
</feature>
<organism evidence="8 9">
    <name type="scientific">Plectus sambesii</name>
    <dbReference type="NCBI Taxonomy" id="2011161"/>
    <lineage>
        <taxon>Eukaryota</taxon>
        <taxon>Metazoa</taxon>
        <taxon>Ecdysozoa</taxon>
        <taxon>Nematoda</taxon>
        <taxon>Chromadorea</taxon>
        <taxon>Plectida</taxon>
        <taxon>Plectina</taxon>
        <taxon>Plectoidea</taxon>
        <taxon>Plectidae</taxon>
        <taxon>Plectus</taxon>
    </lineage>
</organism>
<evidence type="ECO:0000256" key="1">
    <source>
        <dbReference type="ARBA" id="ARBA00022679"/>
    </source>
</evidence>
<dbReference type="Pfam" id="PF00685">
    <property type="entry name" value="Sulfotransfer_1"/>
    <property type="match status" value="1"/>
</dbReference>
<dbReference type="PANTHER" id="PTHR10605:SF72">
    <property type="entry name" value="HEPARAN SULFATE 3-O SULFOTRANSFERASE-B, ISOFORM A"/>
    <property type="match status" value="1"/>
</dbReference>
<feature type="binding site" evidence="4">
    <location>
        <position position="136"/>
    </location>
    <ligand>
        <name>3'-phosphoadenylyl sulfate</name>
        <dbReference type="ChEBI" id="CHEBI:58339"/>
    </ligand>
</feature>
<evidence type="ECO:0000256" key="6">
    <source>
        <dbReference type="SAM" id="SignalP"/>
    </source>
</evidence>
<feature type="binding site" evidence="4">
    <location>
        <begin position="270"/>
        <end position="274"/>
    </location>
    <ligand>
        <name>3'-phosphoadenylyl sulfate</name>
        <dbReference type="ChEBI" id="CHEBI:58339"/>
    </ligand>
</feature>